<dbReference type="Proteomes" id="UP000799302">
    <property type="component" value="Unassembled WGS sequence"/>
</dbReference>
<keyword evidence="4 9" id="KW-0732">Signal</keyword>
<name>A0A6A6UIB2_9PEZI</name>
<sequence>MLLLPLLFSFLGLAAAHNIQLKAHSRECFHEQLHSDDKMTVTFQVGDREFGGSGNLDIDFWVTNPSGGYQFHERSVQYGDHSFTASQDGKYIYCFSNEHWSANSKEVSFNVHGIVYVPEHEAPADPLDQEVRHLSELMAQVKDEQGYIVVRERTHRNTAESTNARVKWWSLFQLIILVGNGAFQVWWIKRFFEVKRVV</sequence>
<dbReference type="EMBL" id="MU004232">
    <property type="protein sequence ID" value="KAF2671942.1"/>
    <property type="molecule type" value="Genomic_DNA"/>
</dbReference>
<feature type="domain" description="GOLD" evidence="10">
    <location>
        <begin position="26"/>
        <end position="113"/>
    </location>
</feature>
<dbReference type="SMART" id="SM01190">
    <property type="entry name" value="EMP24_GP25L"/>
    <property type="match status" value="1"/>
</dbReference>
<comment type="subcellular location">
    <subcellularLocation>
        <location evidence="7">Endomembrane system</location>
        <topology evidence="7">Single-pass membrane protein</topology>
    </subcellularLocation>
    <subcellularLocation>
        <location evidence="1 8">Membrane</location>
        <topology evidence="1 8">Single-pass type I membrane protein</topology>
    </subcellularLocation>
</comment>
<evidence type="ECO:0000256" key="7">
    <source>
        <dbReference type="ARBA" id="ARBA00037847"/>
    </source>
</evidence>
<dbReference type="InterPro" id="IPR009038">
    <property type="entry name" value="GOLD_dom"/>
</dbReference>
<reference evidence="11" key="1">
    <citation type="journal article" date="2020" name="Stud. Mycol.">
        <title>101 Dothideomycetes genomes: a test case for predicting lifestyles and emergence of pathogens.</title>
        <authorList>
            <person name="Haridas S."/>
            <person name="Albert R."/>
            <person name="Binder M."/>
            <person name="Bloem J."/>
            <person name="Labutti K."/>
            <person name="Salamov A."/>
            <person name="Andreopoulos B."/>
            <person name="Baker S."/>
            <person name="Barry K."/>
            <person name="Bills G."/>
            <person name="Bluhm B."/>
            <person name="Cannon C."/>
            <person name="Castanera R."/>
            <person name="Culley D."/>
            <person name="Daum C."/>
            <person name="Ezra D."/>
            <person name="Gonzalez J."/>
            <person name="Henrissat B."/>
            <person name="Kuo A."/>
            <person name="Liang C."/>
            <person name="Lipzen A."/>
            <person name="Lutzoni F."/>
            <person name="Magnuson J."/>
            <person name="Mondo S."/>
            <person name="Nolan M."/>
            <person name="Ohm R."/>
            <person name="Pangilinan J."/>
            <person name="Park H.-J."/>
            <person name="Ramirez L."/>
            <person name="Alfaro M."/>
            <person name="Sun H."/>
            <person name="Tritt A."/>
            <person name="Yoshinaga Y."/>
            <person name="Zwiers L.-H."/>
            <person name="Turgeon B."/>
            <person name="Goodwin S."/>
            <person name="Spatafora J."/>
            <person name="Crous P."/>
            <person name="Grigoriev I."/>
        </authorList>
    </citation>
    <scope>NUCLEOTIDE SEQUENCE</scope>
    <source>
        <strain evidence="11">CBS 115976</strain>
    </source>
</reference>
<dbReference type="PANTHER" id="PTHR22811">
    <property type="entry name" value="TRANSMEMBRANE EMP24 DOMAIN-CONTAINING PROTEIN"/>
    <property type="match status" value="1"/>
</dbReference>
<evidence type="ECO:0000256" key="6">
    <source>
        <dbReference type="ARBA" id="ARBA00023136"/>
    </source>
</evidence>
<proteinExistence type="inferred from homology"/>
<accession>A0A6A6UIB2</accession>
<organism evidence="11 12">
    <name type="scientific">Microthyrium microscopicum</name>
    <dbReference type="NCBI Taxonomy" id="703497"/>
    <lineage>
        <taxon>Eukaryota</taxon>
        <taxon>Fungi</taxon>
        <taxon>Dikarya</taxon>
        <taxon>Ascomycota</taxon>
        <taxon>Pezizomycotina</taxon>
        <taxon>Dothideomycetes</taxon>
        <taxon>Dothideomycetes incertae sedis</taxon>
        <taxon>Microthyriales</taxon>
        <taxon>Microthyriaceae</taxon>
        <taxon>Microthyrium</taxon>
    </lineage>
</organism>
<evidence type="ECO:0000256" key="5">
    <source>
        <dbReference type="ARBA" id="ARBA00022989"/>
    </source>
</evidence>
<evidence type="ECO:0000313" key="11">
    <source>
        <dbReference type="EMBL" id="KAF2671942.1"/>
    </source>
</evidence>
<comment type="similarity">
    <text evidence="2 8">Belongs to the EMP24/GP25L family.</text>
</comment>
<evidence type="ECO:0000256" key="4">
    <source>
        <dbReference type="ARBA" id="ARBA00022729"/>
    </source>
</evidence>
<evidence type="ECO:0000313" key="12">
    <source>
        <dbReference type="Proteomes" id="UP000799302"/>
    </source>
</evidence>
<evidence type="ECO:0000256" key="3">
    <source>
        <dbReference type="ARBA" id="ARBA00022692"/>
    </source>
</evidence>
<evidence type="ECO:0000256" key="1">
    <source>
        <dbReference type="ARBA" id="ARBA00004479"/>
    </source>
</evidence>
<keyword evidence="5" id="KW-1133">Transmembrane helix</keyword>
<evidence type="ECO:0000256" key="2">
    <source>
        <dbReference type="ARBA" id="ARBA00007104"/>
    </source>
</evidence>
<dbReference type="PROSITE" id="PS50866">
    <property type="entry name" value="GOLD"/>
    <property type="match status" value="1"/>
</dbReference>
<dbReference type="Pfam" id="PF01105">
    <property type="entry name" value="EMP24_GP25L"/>
    <property type="match status" value="1"/>
</dbReference>
<evidence type="ECO:0000256" key="9">
    <source>
        <dbReference type="SAM" id="SignalP"/>
    </source>
</evidence>
<evidence type="ECO:0000256" key="8">
    <source>
        <dbReference type="RuleBase" id="RU003827"/>
    </source>
</evidence>
<dbReference type="GO" id="GO:0016020">
    <property type="term" value="C:membrane"/>
    <property type="evidence" value="ECO:0007669"/>
    <property type="project" value="UniProtKB-SubCell"/>
</dbReference>
<evidence type="ECO:0000259" key="10">
    <source>
        <dbReference type="PROSITE" id="PS50866"/>
    </source>
</evidence>
<feature type="signal peptide" evidence="9">
    <location>
        <begin position="1"/>
        <end position="16"/>
    </location>
</feature>
<dbReference type="InterPro" id="IPR036598">
    <property type="entry name" value="GOLD_dom_sf"/>
</dbReference>
<protein>
    <submittedName>
        <fullName evidence="11">Transmembrane emp24 domain-containing protein 2</fullName>
    </submittedName>
</protein>
<dbReference type="AlphaFoldDB" id="A0A6A6UIB2"/>
<dbReference type="InterPro" id="IPR015720">
    <property type="entry name" value="Emp24-like"/>
</dbReference>
<dbReference type="GO" id="GO:0012505">
    <property type="term" value="C:endomembrane system"/>
    <property type="evidence" value="ECO:0007669"/>
    <property type="project" value="UniProtKB-SubCell"/>
</dbReference>
<feature type="chain" id="PRO_5025650562" evidence="9">
    <location>
        <begin position="17"/>
        <end position="198"/>
    </location>
</feature>
<keyword evidence="3 8" id="KW-0812">Transmembrane</keyword>
<gene>
    <name evidence="11" type="ORF">BT63DRAFT_384419</name>
</gene>
<dbReference type="SUPFAM" id="SSF101576">
    <property type="entry name" value="Supernatant protein factor (SPF), C-terminal domain"/>
    <property type="match status" value="1"/>
</dbReference>
<keyword evidence="6" id="KW-0472">Membrane</keyword>
<dbReference type="OrthoDB" id="62956at2759"/>
<keyword evidence="12" id="KW-1185">Reference proteome</keyword>